<dbReference type="PANTHER" id="PTHR45348:SF2">
    <property type="entry name" value="ZINC-TYPE ALCOHOL DEHYDROGENASE-LIKE PROTEIN C2E1P3.01"/>
    <property type="match status" value="1"/>
</dbReference>
<dbReference type="GO" id="GO:0016651">
    <property type="term" value="F:oxidoreductase activity, acting on NAD(P)H"/>
    <property type="evidence" value="ECO:0007669"/>
    <property type="project" value="InterPro"/>
</dbReference>
<dbReference type="InParanoid" id="A0A2J6T2V8"/>
<dbReference type="SUPFAM" id="SSF50129">
    <property type="entry name" value="GroES-like"/>
    <property type="match status" value="1"/>
</dbReference>
<dbReference type="Pfam" id="PF00107">
    <property type="entry name" value="ADH_zinc_N"/>
    <property type="match status" value="1"/>
</dbReference>
<reference evidence="4 5" key="1">
    <citation type="submission" date="2016-04" db="EMBL/GenBank/DDBJ databases">
        <title>A degradative enzymes factory behind the ericoid mycorrhizal symbiosis.</title>
        <authorList>
            <consortium name="DOE Joint Genome Institute"/>
            <person name="Martino E."/>
            <person name="Morin E."/>
            <person name="Grelet G."/>
            <person name="Kuo A."/>
            <person name="Kohler A."/>
            <person name="Daghino S."/>
            <person name="Barry K."/>
            <person name="Choi C."/>
            <person name="Cichocki N."/>
            <person name="Clum A."/>
            <person name="Copeland A."/>
            <person name="Hainaut M."/>
            <person name="Haridas S."/>
            <person name="Labutti K."/>
            <person name="Lindquist E."/>
            <person name="Lipzen A."/>
            <person name="Khouja H.-R."/>
            <person name="Murat C."/>
            <person name="Ohm R."/>
            <person name="Olson A."/>
            <person name="Spatafora J."/>
            <person name="Veneault-Fourrey C."/>
            <person name="Henrissat B."/>
            <person name="Grigoriev I."/>
            <person name="Martin F."/>
            <person name="Perotto S."/>
        </authorList>
    </citation>
    <scope>NUCLEOTIDE SEQUENCE [LARGE SCALE GENOMIC DNA]</scope>
    <source>
        <strain evidence="4 5">E</strain>
    </source>
</reference>
<dbReference type="Pfam" id="PF08240">
    <property type="entry name" value="ADH_N"/>
    <property type="match status" value="1"/>
</dbReference>
<dbReference type="RefSeq" id="XP_024734264.1">
    <property type="nucleotide sequence ID" value="XM_024877128.1"/>
</dbReference>
<proteinExistence type="inferred from homology"/>
<dbReference type="InterPro" id="IPR013149">
    <property type="entry name" value="ADH-like_C"/>
</dbReference>
<dbReference type="STRING" id="1095630.A0A2J6T2V8"/>
<gene>
    <name evidence="4" type="ORF">K444DRAFT_566407</name>
</gene>
<dbReference type="InterPro" id="IPR036291">
    <property type="entry name" value="NAD(P)-bd_dom_sf"/>
</dbReference>
<dbReference type="InterPro" id="IPR047122">
    <property type="entry name" value="Trans-enoyl_RdTase-like"/>
</dbReference>
<dbReference type="PANTHER" id="PTHR45348">
    <property type="entry name" value="HYPOTHETICAL OXIDOREDUCTASE (EUROFUNG)"/>
    <property type="match status" value="1"/>
</dbReference>
<dbReference type="CDD" id="cd08249">
    <property type="entry name" value="enoyl_reductase_like"/>
    <property type="match status" value="1"/>
</dbReference>
<feature type="domain" description="Enoyl reductase (ER)" evidence="3">
    <location>
        <begin position="19"/>
        <end position="352"/>
    </location>
</feature>
<dbReference type="GeneID" id="36585205"/>
<dbReference type="Gene3D" id="3.90.180.10">
    <property type="entry name" value="Medium-chain alcohol dehydrogenases, catalytic domain"/>
    <property type="match status" value="1"/>
</dbReference>
<name>A0A2J6T2V8_9HELO</name>
<evidence type="ECO:0000259" key="3">
    <source>
        <dbReference type="SMART" id="SM00829"/>
    </source>
</evidence>
<comment type="similarity">
    <text evidence="1">Belongs to the zinc-containing alcohol dehydrogenase family.</text>
</comment>
<evidence type="ECO:0000256" key="1">
    <source>
        <dbReference type="ARBA" id="ARBA00008072"/>
    </source>
</evidence>
<accession>A0A2J6T2V8</accession>
<protein>
    <submittedName>
        <fullName evidence="4">GroES-like protein</fullName>
    </submittedName>
</protein>
<dbReference type="InterPro" id="IPR011032">
    <property type="entry name" value="GroES-like_sf"/>
</dbReference>
<dbReference type="InterPro" id="IPR013154">
    <property type="entry name" value="ADH-like_N"/>
</dbReference>
<sequence length="354" mass="36558">MNSHMALPTNRVAWLIKADTPLEVSDAPMPTPGLGELVVHNVVVGMNQVDSWMLEAGVFVKQWPSIIGNDVAGTVYAVGPDVQRFRKGDRVIGHGMTLVTGRPEDGAFALYTVVRADRAALLPNSIAFTDGVVIPLAVGAAACALFRQEPGEVMPGVPLTVLGLPYPSVLHPVTSSGKTLVVYGGSSTVGSMVTQLATAAGVTVITITGAHNFALSQRCGAAQVIDHKDPAIVDKVVAAVAKCGAGFIGLIDAIATPDTYPIALAILAALGSGHLACTHPPPADVPANVKASMIYSVNDASIPVFRDYLTPALEAGKLQCLPPPIVAGKGLECIQDAMRKLQAGVSAAKVVVEL</sequence>
<keyword evidence="2" id="KW-0560">Oxidoreductase</keyword>
<dbReference type="EMBL" id="KZ613847">
    <property type="protein sequence ID" value="PMD57360.1"/>
    <property type="molecule type" value="Genomic_DNA"/>
</dbReference>
<dbReference type="OrthoDB" id="48317at2759"/>
<dbReference type="AlphaFoldDB" id="A0A2J6T2V8"/>
<evidence type="ECO:0000313" key="4">
    <source>
        <dbReference type="EMBL" id="PMD57360.1"/>
    </source>
</evidence>
<organism evidence="4 5">
    <name type="scientific">Hyaloscypha bicolor E</name>
    <dbReference type="NCBI Taxonomy" id="1095630"/>
    <lineage>
        <taxon>Eukaryota</taxon>
        <taxon>Fungi</taxon>
        <taxon>Dikarya</taxon>
        <taxon>Ascomycota</taxon>
        <taxon>Pezizomycotina</taxon>
        <taxon>Leotiomycetes</taxon>
        <taxon>Helotiales</taxon>
        <taxon>Hyaloscyphaceae</taxon>
        <taxon>Hyaloscypha</taxon>
        <taxon>Hyaloscypha bicolor</taxon>
    </lineage>
</organism>
<dbReference type="SMART" id="SM00829">
    <property type="entry name" value="PKS_ER"/>
    <property type="match status" value="1"/>
</dbReference>
<dbReference type="SUPFAM" id="SSF51735">
    <property type="entry name" value="NAD(P)-binding Rossmann-fold domains"/>
    <property type="match status" value="1"/>
</dbReference>
<dbReference type="Gene3D" id="3.40.50.720">
    <property type="entry name" value="NAD(P)-binding Rossmann-like Domain"/>
    <property type="match status" value="1"/>
</dbReference>
<evidence type="ECO:0000256" key="2">
    <source>
        <dbReference type="ARBA" id="ARBA00023002"/>
    </source>
</evidence>
<evidence type="ECO:0000313" key="5">
    <source>
        <dbReference type="Proteomes" id="UP000235371"/>
    </source>
</evidence>
<keyword evidence="5" id="KW-1185">Reference proteome</keyword>
<dbReference type="Proteomes" id="UP000235371">
    <property type="component" value="Unassembled WGS sequence"/>
</dbReference>
<dbReference type="InterPro" id="IPR020843">
    <property type="entry name" value="ER"/>
</dbReference>